<dbReference type="Gene3D" id="3.90.1150.10">
    <property type="entry name" value="Aspartate Aminotransferase, domain 1"/>
    <property type="match status" value="1"/>
</dbReference>
<evidence type="ECO:0000256" key="4">
    <source>
        <dbReference type="ARBA" id="ARBA00022898"/>
    </source>
</evidence>
<dbReference type="GO" id="GO:0030170">
    <property type="term" value="F:pyridoxal phosphate binding"/>
    <property type="evidence" value="ECO:0007669"/>
    <property type="project" value="InterPro"/>
</dbReference>
<comment type="cofactor">
    <cofactor evidence="1">
        <name>pyridoxal 5'-phosphate</name>
        <dbReference type="ChEBI" id="CHEBI:597326"/>
    </cofactor>
</comment>
<dbReference type="Pfam" id="PF00282">
    <property type="entry name" value="Pyridoxal_deC"/>
    <property type="match status" value="1"/>
</dbReference>
<evidence type="ECO:0000256" key="5">
    <source>
        <dbReference type="ARBA" id="ARBA00023239"/>
    </source>
</evidence>
<dbReference type="AlphaFoldDB" id="A0A6J6VI88"/>
<dbReference type="InterPro" id="IPR010977">
    <property type="entry name" value="Aromatic_deC"/>
</dbReference>
<evidence type="ECO:0000256" key="1">
    <source>
        <dbReference type="ARBA" id="ARBA00001933"/>
    </source>
</evidence>
<dbReference type="InterPro" id="IPR015421">
    <property type="entry name" value="PyrdxlP-dep_Trfase_major"/>
</dbReference>
<evidence type="ECO:0000313" key="6">
    <source>
        <dbReference type="EMBL" id="CAB4772102.1"/>
    </source>
</evidence>
<proteinExistence type="inferred from homology"/>
<keyword evidence="4" id="KW-0663">Pyridoxal phosphate</keyword>
<dbReference type="InterPro" id="IPR002129">
    <property type="entry name" value="PyrdxlP-dep_de-COase"/>
</dbReference>
<keyword evidence="3" id="KW-0210">Decarboxylase</keyword>
<dbReference type="GO" id="GO:0019752">
    <property type="term" value="P:carboxylic acid metabolic process"/>
    <property type="evidence" value="ECO:0007669"/>
    <property type="project" value="InterPro"/>
</dbReference>
<name>A0A6J6VI88_9ZZZZ</name>
<dbReference type="GO" id="GO:0016831">
    <property type="term" value="F:carboxy-lyase activity"/>
    <property type="evidence" value="ECO:0007669"/>
    <property type="project" value="UniProtKB-KW"/>
</dbReference>
<dbReference type="PANTHER" id="PTHR11999:SF70">
    <property type="entry name" value="MIP05841P"/>
    <property type="match status" value="1"/>
</dbReference>
<sequence>MSRSNPLTLGTDREAALHHTAQIVLRAWKDFDQAREEEHVPSASLIARLQEPLPATGISAMSGLDLAAEVLDTSLAQSRPRYLAYIGSSGLEIGALADLLAHSYDVNLALDARAASLMDHQTLKWLGEFLGFPSGGGAFTSGGTISNITALVAARERAIPGSRFNGLGSTTPVVYCSADAHYSVRRGIELLGIGSRNLRGVPIDNERRLSPTALRDMITSDMASGLTPIAVVATGGTTLIGAVDPIDAIADICEEFGIWLHIDGAYGLPAAATTERVSVFSGLARADSISIDAHKWMYVPKACSAVMVRDRNSLVSVFSHEEAYIPHDGAVLNAVDYTLEYSRPLRALKLWLAFMVHGADEFRAAISQNLQQAQLLYDLADASSHLEVMPIRPSLSIVPLRAVPSDVPDLNAFNAALCDAIQADGRVYLSQAVIDGEVWLRPCFTNFRTTQDDVHVTFAVIVELIEKLQSTKE</sequence>
<organism evidence="6">
    <name type="scientific">freshwater metagenome</name>
    <dbReference type="NCBI Taxonomy" id="449393"/>
    <lineage>
        <taxon>unclassified sequences</taxon>
        <taxon>metagenomes</taxon>
        <taxon>ecological metagenomes</taxon>
    </lineage>
</organism>
<reference evidence="6" key="1">
    <citation type="submission" date="2020-05" db="EMBL/GenBank/DDBJ databases">
        <authorList>
            <person name="Chiriac C."/>
            <person name="Salcher M."/>
            <person name="Ghai R."/>
            <person name="Kavagutti S V."/>
        </authorList>
    </citation>
    <scope>NUCLEOTIDE SEQUENCE</scope>
</reference>
<dbReference type="EMBL" id="CAEZZQ010000030">
    <property type="protein sequence ID" value="CAB4772102.1"/>
    <property type="molecule type" value="Genomic_DNA"/>
</dbReference>
<gene>
    <name evidence="6" type="ORF">UFOPK2894_00649</name>
</gene>
<dbReference type="InterPro" id="IPR015422">
    <property type="entry name" value="PyrdxlP-dep_Trfase_small"/>
</dbReference>
<accession>A0A6J6VI88</accession>
<dbReference type="InterPro" id="IPR015424">
    <property type="entry name" value="PyrdxlP-dep_Trfase"/>
</dbReference>
<protein>
    <submittedName>
        <fullName evidence="6">Unannotated protein</fullName>
    </submittedName>
</protein>
<dbReference type="PANTHER" id="PTHR11999">
    <property type="entry name" value="GROUP II PYRIDOXAL-5-PHOSPHATE DECARBOXYLASE"/>
    <property type="match status" value="1"/>
</dbReference>
<comment type="similarity">
    <text evidence="2">Belongs to the group II decarboxylase family.</text>
</comment>
<evidence type="ECO:0000256" key="3">
    <source>
        <dbReference type="ARBA" id="ARBA00022793"/>
    </source>
</evidence>
<dbReference type="Gene3D" id="3.40.640.10">
    <property type="entry name" value="Type I PLP-dependent aspartate aminotransferase-like (Major domain)"/>
    <property type="match status" value="1"/>
</dbReference>
<evidence type="ECO:0000256" key="2">
    <source>
        <dbReference type="ARBA" id="ARBA00009533"/>
    </source>
</evidence>
<dbReference type="SUPFAM" id="SSF53383">
    <property type="entry name" value="PLP-dependent transferases"/>
    <property type="match status" value="1"/>
</dbReference>
<keyword evidence="5" id="KW-0456">Lyase</keyword>